<dbReference type="Pfam" id="PF02515">
    <property type="entry name" value="CoA_transf_3"/>
    <property type="match status" value="1"/>
</dbReference>
<dbReference type="Gene3D" id="3.40.50.10540">
    <property type="entry name" value="Crotonobetainyl-coa:carnitine coa-transferase, domain 1"/>
    <property type="match status" value="1"/>
</dbReference>
<dbReference type="InterPro" id="IPR023606">
    <property type="entry name" value="CoA-Trfase_III_dom_1_sf"/>
</dbReference>
<organism evidence="2">
    <name type="scientific">marine metagenome</name>
    <dbReference type="NCBI Taxonomy" id="408172"/>
    <lineage>
        <taxon>unclassified sequences</taxon>
        <taxon>metagenomes</taxon>
        <taxon>ecological metagenomes</taxon>
    </lineage>
</organism>
<protein>
    <recommendedName>
        <fullName evidence="3">CoA transferase</fullName>
    </recommendedName>
</protein>
<evidence type="ECO:0008006" key="3">
    <source>
        <dbReference type="Google" id="ProtNLM"/>
    </source>
</evidence>
<dbReference type="Gene3D" id="3.30.1540.10">
    <property type="entry name" value="formyl-coa transferase, domain 3"/>
    <property type="match status" value="1"/>
</dbReference>
<dbReference type="AlphaFoldDB" id="A0A382FSI5"/>
<gene>
    <name evidence="2" type="ORF">METZ01_LOCUS218057</name>
</gene>
<proteinExistence type="predicted"/>
<dbReference type="InterPro" id="IPR044855">
    <property type="entry name" value="CoA-Trfase_III_dom3_sf"/>
</dbReference>
<name>A0A382FSI5_9ZZZZ</name>
<sequence>MGNLPLNGLRILDFSWIIAGPTAVRHLALMGAEVIKIGSSRRPDPSSSGAAFQVYNQSKEYCSLNLSTPQGLKIAKELVTTSDVVIENFAAGVFERIGLDYETLIALRPDVILVSSAGTGHTGPDKDYVAYGSLLQHYTGWNTISGYGKDEPIRGGLWADPWVGMELAMITVAAINHRMKTGKGQYIDFSMAESLTASIPAGLLEYQITNQLPTPIGNDDVIKSPHGLYKCKGYDEWIAISIQNEVQWQSLCNLLNSSKIFENSNYSSPKVRVENRVGIDQEITKFTSSLGAYEAMHVFQTRGIPSGPSLNISEAYSDP</sequence>
<dbReference type="InterPro" id="IPR003673">
    <property type="entry name" value="CoA-Trfase_fam_III"/>
</dbReference>
<dbReference type="GO" id="GO:0008410">
    <property type="term" value="F:CoA-transferase activity"/>
    <property type="evidence" value="ECO:0007669"/>
    <property type="project" value="TreeGrafter"/>
</dbReference>
<keyword evidence="1" id="KW-0808">Transferase</keyword>
<dbReference type="SUPFAM" id="SSF89796">
    <property type="entry name" value="CoA-transferase family III (CaiB/BaiF)"/>
    <property type="match status" value="1"/>
</dbReference>
<feature type="non-terminal residue" evidence="2">
    <location>
        <position position="319"/>
    </location>
</feature>
<evidence type="ECO:0000256" key="1">
    <source>
        <dbReference type="ARBA" id="ARBA00022679"/>
    </source>
</evidence>
<dbReference type="PANTHER" id="PTHR48207">
    <property type="entry name" value="SUCCINATE--HYDROXYMETHYLGLUTARATE COA-TRANSFERASE"/>
    <property type="match status" value="1"/>
</dbReference>
<reference evidence="2" key="1">
    <citation type="submission" date="2018-05" db="EMBL/GenBank/DDBJ databases">
        <authorList>
            <person name="Lanie J.A."/>
            <person name="Ng W.-L."/>
            <person name="Kazmierczak K.M."/>
            <person name="Andrzejewski T.M."/>
            <person name="Davidsen T.M."/>
            <person name="Wayne K.J."/>
            <person name="Tettelin H."/>
            <person name="Glass J.I."/>
            <person name="Rusch D."/>
            <person name="Podicherti R."/>
            <person name="Tsui H.-C.T."/>
            <person name="Winkler M.E."/>
        </authorList>
    </citation>
    <scope>NUCLEOTIDE SEQUENCE</scope>
</reference>
<accession>A0A382FSI5</accession>
<dbReference type="EMBL" id="UINC01051265">
    <property type="protein sequence ID" value="SVB65203.1"/>
    <property type="molecule type" value="Genomic_DNA"/>
</dbReference>
<dbReference type="PANTHER" id="PTHR48207:SF3">
    <property type="entry name" value="SUCCINATE--HYDROXYMETHYLGLUTARATE COA-TRANSFERASE"/>
    <property type="match status" value="1"/>
</dbReference>
<dbReference type="InterPro" id="IPR050483">
    <property type="entry name" value="CoA-transferase_III_domain"/>
</dbReference>
<evidence type="ECO:0000313" key="2">
    <source>
        <dbReference type="EMBL" id="SVB65203.1"/>
    </source>
</evidence>